<accession>A0AAD7E7I4</accession>
<proteinExistence type="predicted"/>
<dbReference type="AlphaFoldDB" id="A0AAD7E7I4"/>
<dbReference type="EMBL" id="JARIHO010000123">
    <property type="protein sequence ID" value="KAJ7301933.1"/>
    <property type="molecule type" value="Genomic_DNA"/>
</dbReference>
<evidence type="ECO:0000313" key="2">
    <source>
        <dbReference type="Proteomes" id="UP001218218"/>
    </source>
</evidence>
<reference evidence="1" key="1">
    <citation type="submission" date="2023-03" db="EMBL/GenBank/DDBJ databases">
        <title>Massive genome expansion in bonnet fungi (Mycena s.s.) driven by repeated elements and novel gene families across ecological guilds.</title>
        <authorList>
            <consortium name="Lawrence Berkeley National Laboratory"/>
            <person name="Harder C.B."/>
            <person name="Miyauchi S."/>
            <person name="Viragh M."/>
            <person name="Kuo A."/>
            <person name="Thoen E."/>
            <person name="Andreopoulos B."/>
            <person name="Lu D."/>
            <person name="Skrede I."/>
            <person name="Drula E."/>
            <person name="Henrissat B."/>
            <person name="Morin E."/>
            <person name="Kohler A."/>
            <person name="Barry K."/>
            <person name="LaButti K."/>
            <person name="Morin E."/>
            <person name="Salamov A."/>
            <person name="Lipzen A."/>
            <person name="Mereny Z."/>
            <person name="Hegedus B."/>
            <person name="Baldrian P."/>
            <person name="Stursova M."/>
            <person name="Weitz H."/>
            <person name="Taylor A."/>
            <person name="Grigoriev I.V."/>
            <person name="Nagy L.G."/>
            <person name="Martin F."/>
            <person name="Kauserud H."/>
        </authorList>
    </citation>
    <scope>NUCLEOTIDE SEQUENCE</scope>
    <source>
        <strain evidence="1">CBHHK002</strain>
    </source>
</reference>
<evidence type="ECO:0000313" key="1">
    <source>
        <dbReference type="EMBL" id="KAJ7301933.1"/>
    </source>
</evidence>
<name>A0AAD7E7I4_9AGAR</name>
<organism evidence="1 2">
    <name type="scientific">Mycena albidolilacea</name>
    <dbReference type="NCBI Taxonomy" id="1033008"/>
    <lineage>
        <taxon>Eukaryota</taxon>
        <taxon>Fungi</taxon>
        <taxon>Dikarya</taxon>
        <taxon>Basidiomycota</taxon>
        <taxon>Agaricomycotina</taxon>
        <taxon>Agaricomycetes</taxon>
        <taxon>Agaricomycetidae</taxon>
        <taxon>Agaricales</taxon>
        <taxon>Marasmiineae</taxon>
        <taxon>Mycenaceae</taxon>
        <taxon>Mycena</taxon>
    </lineage>
</organism>
<dbReference type="Proteomes" id="UP001218218">
    <property type="component" value="Unassembled WGS sequence"/>
</dbReference>
<comment type="caution">
    <text evidence="1">The sequence shown here is derived from an EMBL/GenBank/DDBJ whole genome shotgun (WGS) entry which is preliminary data.</text>
</comment>
<protein>
    <submittedName>
        <fullName evidence="1">Uncharacterized protein</fullName>
    </submittedName>
</protein>
<sequence>MAVTGGRGVACGVAWLVLGYTIHFHWSIPVHPDVHLDQIEQSEKTSMLINLHALINVPRFKLNLLPHSTAEWLAHAIWQAAGVGSNSMEMSIPVVSTQAILSAQWLVIA</sequence>
<keyword evidence="2" id="KW-1185">Reference proteome</keyword>
<gene>
    <name evidence="1" type="ORF">DFH08DRAFT_827040</name>
</gene>